<protein>
    <submittedName>
        <fullName evidence="1">Uncharacterized protein</fullName>
    </submittedName>
</protein>
<dbReference type="AlphaFoldDB" id="A0A163GUQ7"/>
<proteinExistence type="predicted"/>
<keyword evidence="2" id="KW-1185">Reference proteome</keyword>
<comment type="caution">
    <text evidence="1">The sequence shown here is derived from an EMBL/GenBank/DDBJ whole genome shotgun (WGS) entry which is preliminary data.</text>
</comment>
<dbReference type="RefSeq" id="WP_063477660.1">
    <property type="nucleotide sequence ID" value="NZ_JBCMWP010000019.1"/>
</dbReference>
<name>A0A163GUQ7_9BACL</name>
<dbReference type="EMBL" id="LWMH01000001">
    <property type="protein sequence ID" value="KZS45164.1"/>
    <property type="molecule type" value="Genomic_DNA"/>
</dbReference>
<sequence length="186" mass="21473">MILYHATYETRAKEILSAGVVKSTGVIRNFDTSSTYPTTEGFVYLTDSFPLSIFYGARVIPIDSNDQIYIFEVEVSEEELLVDEDEIGVMSIWPRTRELIQARSPFLWNDSLEILHSVRVKRDLIIGVDVKRYLTLPTDNYVYSLGTHDKQLQDIEYASSILMQQRDSSTPEQIDRLLRLVDWTVI</sequence>
<organism evidence="1 2">
    <name type="scientific">Paenibacillus glucanolyticus</name>
    <dbReference type="NCBI Taxonomy" id="59843"/>
    <lineage>
        <taxon>Bacteria</taxon>
        <taxon>Bacillati</taxon>
        <taxon>Bacillota</taxon>
        <taxon>Bacilli</taxon>
        <taxon>Bacillales</taxon>
        <taxon>Paenibacillaceae</taxon>
        <taxon>Paenibacillus</taxon>
    </lineage>
</organism>
<accession>A0A163GUQ7</accession>
<dbReference type="Proteomes" id="UP000076796">
    <property type="component" value="Unassembled WGS sequence"/>
</dbReference>
<evidence type="ECO:0000313" key="2">
    <source>
        <dbReference type="Proteomes" id="UP000076796"/>
    </source>
</evidence>
<reference evidence="1" key="1">
    <citation type="journal article" date="2016" name="Genome Announc.">
        <title>Draft genomes of two strains of Paenibacillus glucanolyticus with capability to degrade lignocellulose.</title>
        <authorList>
            <person name="Mathews S.L."/>
            <person name="Pawlak J."/>
            <person name="Grunden A.M."/>
        </authorList>
    </citation>
    <scope>NUCLEOTIDE SEQUENCE [LARGE SCALE GENOMIC DNA]</scope>
    <source>
        <strain evidence="1">SLM1</strain>
    </source>
</reference>
<evidence type="ECO:0000313" key="1">
    <source>
        <dbReference type="EMBL" id="KZS45164.1"/>
    </source>
</evidence>
<gene>
    <name evidence="1" type="ORF">AWU65_04060</name>
</gene>